<sequence>MKLKNIVEYLEQVAPLAYQESYDNSGLLVGDPNQNIDKALVTLDCTEEVIQEAIANNCNLIIAHHPLIFKGLKKLTPENYISRALIKAIQNNVAIYAIHTNLDNVYGGVSSKIGEKLGLTETAILSQKRNILKQLVVYVPRSHVEQVREALFEAGAGAIGNYDQCSFNSAGYGTFRPGDQADPTIGTSGSQERVEETKIEVVFPADKERSIIVSMLAAHPYEEVAYHVLNLDNLHRYIGSGVIGNLPEEMTEEEFLLHLKESMHVKVIRHTKLFNKSIKRVAVCGGSGSFLLKDAIRSGADVYVSADFKYHEFFDAEDNIVIADIGHYESEQFTQELLIEIIREKFPNFAVLSTEIETNPIKYFI</sequence>
<protein>
    <recommendedName>
        <fullName evidence="3 5">GTP cyclohydrolase 1 type 2 homolog</fullName>
    </recommendedName>
</protein>
<dbReference type="Gene3D" id="3.30.70.120">
    <property type="match status" value="1"/>
</dbReference>
<evidence type="ECO:0000256" key="4">
    <source>
        <dbReference type="ARBA" id="ARBA00022723"/>
    </source>
</evidence>
<comment type="subunit">
    <text evidence="2">Homohexamer.</text>
</comment>
<keyword evidence="4 5" id="KW-0479">Metal-binding</keyword>
<evidence type="ECO:0000256" key="2">
    <source>
        <dbReference type="ARBA" id="ARBA00011643"/>
    </source>
</evidence>
<feature type="binding site" evidence="6">
    <location>
        <position position="331"/>
    </location>
    <ligand>
        <name>a divalent metal cation</name>
        <dbReference type="ChEBI" id="CHEBI:60240"/>
        <label>1</label>
    </ligand>
</feature>
<dbReference type="InterPro" id="IPR017221">
    <property type="entry name" value="DUF34/NIF3_bac"/>
</dbReference>
<evidence type="ECO:0000313" key="8">
    <source>
        <dbReference type="Proteomes" id="UP000824156"/>
    </source>
</evidence>
<dbReference type="InterPro" id="IPR002678">
    <property type="entry name" value="DUF34/NIF3"/>
</dbReference>
<evidence type="ECO:0000256" key="1">
    <source>
        <dbReference type="ARBA" id="ARBA00006964"/>
    </source>
</evidence>
<reference evidence="7" key="2">
    <citation type="submission" date="2021-04" db="EMBL/GenBank/DDBJ databases">
        <authorList>
            <person name="Gilroy R."/>
        </authorList>
    </citation>
    <scope>NUCLEOTIDE SEQUENCE</scope>
    <source>
        <strain evidence="7">1719</strain>
    </source>
</reference>
<dbReference type="InterPro" id="IPR015867">
    <property type="entry name" value="N-reg_PII/ATP_PRibTrfase_C"/>
</dbReference>
<dbReference type="EMBL" id="DXEZ01000133">
    <property type="protein sequence ID" value="HIX54323.1"/>
    <property type="molecule type" value="Genomic_DNA"/>
</dbReference>
<dbReference type="GO" id="GO:0005737">
    <property type="term" value="C:cytoplasm"/>
    <property type="evidence" value="ECO:0007669"/>
    <property type="project" value="TreeGrafter"/>
</dbReference>
<dbReference type="PANTHER" id="PTHR13799:SF14">
    <property type="entry name" value="GTP CYCLOHYDROLASE 1 TYPE 2 HOMOLOG"/>
    <property type="match status" value="1"/>
</dbReference>
<comment type="caution">
    <text evidence="7">The sequence shown here is derived from an EMBL/GenBank/DDBJ whole genome shotgun (WGS) entry which is preliminary data.</text>
</comment>
<dbReference type="AlphaFoldDB" id="A0A9D2AY88"/>
<feature type="binding site" evidence="6">
    <location>
        <position position="64"/>
    </location>
    <ligand>
        <name>a divalent metal cation</name>
        <dbReference type="ChEBI" id="CHEBI:60240"/>
        <label>2</label>
    </ligand>
</feature>
<organism evidence="7 8">
    <name type="scientific">Candidatus Sphingobacterium stercoripullorum</name>
    <dbReference type="NCBI Taxonomy" id="2838759"/>
    <lineage>
        <taxon>Bacteria</taxon>
        <taxon>Pseudomonadati</taxon>
        <taxon>Bacteroidota</taxon>
        <taxon>Sphingobacteriia</taxon>
        <taxon>Sphingobacteriales</taxon>
        <taxon>Sphingobacteriaceae</taxon>
        <taxon>Sphingobacterium</taxon>
    </lineage>
</organism>
<proteinExistence type="inferred from homology"/>
<dbReference type="Gene3D" id="3.40.1390.30">
    <property type="entry name" value="NIF3 (NGG1p interacting factor 3)-like"/>
    <property type="match status" value="1"/>
</dbReference>
<dbReference type="PIRSF" id="PIRSF037489">
    <property type="entry name" value="UCP037489_NIF3_YqfO"/>
    <property type="match status" value="1"/>
</dbReference>
<evidence type="ECO:0000256" key="3">
    <source>
        <dbReference type="ARBA" id="ARBA00022112"/>
    </source>
</evidence>
<reference evidence="7" key="1">
    <citation type="journal article" date="2021" name="PeerJ">
        <title>Extensive microbial diversity within the chicken gut microbiome revealed by metagenomics and culture.</title>
        <authorList>
            <person name="Gilroy R."/>
            <person name="Ravi A."/>
            <person name="Getino M."/>
            <person name="Pursley I."/>
            <person name="Horton D.L."/>
            <person name="Alikhan N.F."/>
            <person name="Baker D."/>
            <person name="Gharbi K."/>
            <person name="Hall N."/>
            <person name="Watson M."/>
            <person name="Adriaenssens E.M."/>
            <person name="Foster-Nyarko E."/>
            <person name="Jarju S."/>
            <person name="Secka A."/>
            <person name="Antonio M."/>
            <person name="Oren A."/>
            <person name="Chaudhuri R.R."/>
            <person name="La Ragione R."/>
            <person name="Hildebrand F."/>
            <person name="Pallen M.J."/>
        </authorList>
    </citation>
    <scope>NUCLEOTIDE SEQUENCE</scope>
    <source>
        <strain evidence="7">1719</strain>
    </source>
</reference>
<dbReference type="SUPFAM" id="SSF102705">
    <property type="entry name" value="NIF3 (NGG1p interacting factor 3)-like"/>
    <property type="match status" value="1"/>
</dbReference>
<dbReference type="GO" id="GO:0046872">
    <property type="term" value="F:metal ion binding"/>
    <property type="evidence" value="ECO:0007669"/>
    <property type="project" value="UniProtKB-UniRule"/>
</dbReference>
<comment type="similarity">
    <text evidence="1 5">Belongs to the GTP cyclohydrolase I type 2/NIF3 family.</text>
</comment>
<dbReference type="FunFam" id="3.30.70.120:FF:000006">
    <property type="entry name" value="GTP cyclohydrolase 1 type 2 homolog"/>
    <property type="match status" value="1"/>
</dbReference>
<dbReference type="InterPro" id="IPR036069">
    <property type="entry name" value="DUF34/NIF3_sf"/>
</dbReference>
<dbReference type="NCBIfam" id="TIGR00486">
    <property type="entry name" value="YbgI_SA1388"/>
    <property type="match status" value="1"/>
</dbReference>
<feature type="binding site" evidence="6">
    <location>
        <position position="103"/>
    </location>
    <ligand>
        <name>a divalent metal cation</name>
        <dbReference type="ChEBI" id="CHEBI:60240"/>
        <label>1</label>
    </ligand>
</feature>
<evidence type="ECO:0000256" key="5">
    <source>
        <dbReference type="PIRNR" id="PIRNR037489"/>
    </source>
</evidence>
<gene>
    <name evidence="7" type="ORF">H9853_04805</name>
</gene>
<dbReference type="Proteomes" id="UP000824156">
    <property type="component" value="Unassembled WGS sequence"/>
</dbReference>
<evidence type="ECO:0000256" key="6">
    <source>
        <dbReference type="PIRSR" id="PIRSR602678-1"/>
    </source>
</evidence>
<name>A0A9D2AY88_9SPHI</name>
<dbReference type="FunFam" id="3.40.1390.30:FF:000001">
    <property type="entry name" value="GTP cyclohydrolase 1 type 2"/>
    <property type="match status" value="1"/>
</dbReference>
<evidence type="ECO:0000313" key="7">
    <source>
        <dbReference type="EMBL" id="HIX54323.1"/>
    </source>
</evidence>
<accession>A0A9D2AY88</accession>
<dbReference type="Pfam" id="PF01784">
    <property type="entry name" value="DUF34_NIF3"/>
    <property type="match status" value="1"/>
</dbReference>
<dbReference type="PANTHER" id="PTHR13799">
    <property type="entry name" value="NGG1 INTERACTING FACTOR 3"/>
    <property type="match status" value="1"/>
</dbReference>
<feature type="binding site" evidence="6">
    <location>
        <position position="65"/>
    </location>
    <ligand>
        <name>a divalent metal cation</name>
        <dbReference type="ChEBI" id="CHEBI:60240"/>
        <label>1</label>
    </ligand>
</feature>
<feature type="binding site" evidence="6">
    <location>
        <position position="327"/>
    </location>
    <ligand>
        <name>a divalent metal cation</name>
        <dbReference type="ChEBI" id="CHEBI:60240"/>
        <label>1</label>
    </ligand>
</feature>